<feature type="transmembrane region" description="Helical" evidence="1">
    <location>
        <begin position="49"/>
        <end position="70"/>
    </location>
</feature>
<evidence type="ECO:0000256" key="1">
    <source>
        <dbReference type="SAM" id="Phobius"/>
    </source>
</evidence>
<dbReference type="RefSeq" id="WP_011041226.1">
    <property type="nucleotide sequence ID" value="NC_003910.7"/>
</dbReference>
<name>Q487Y1_COLP3</name>
<evidence type="ECO:0000313" key="2">
    <source>
        <dbReference type="EMBL" id="AAZ26548.1"/>
    </source>
</evidence>
<keyword evidence="1" id="KW-0472">Membrane</keyword>
<dbReference type="KEGG" id="cps:CPS_0365"/>
<reference evidence="2" key="1">
    <citation type="journal article" date="2005" name="Proc. Natl. Acad. Sci. U.S.A.">
        <title>The psychrophilic lifestyle as revealed by the genome sequence of Colwellia psychrerythraea 34H through genomic and proteomic analyses.</title>
        <authorList>
            <person name="Methe B.A."/>
            <person name="Nelson K.E."/>
            <person name="Deming J.W."/>
            <person name="Momen B."/>
            <person name="Melamud E."/>
            <person name="Zhang X."/>
            <person name="Moult J."/>
            <person name="Madupu R."/>
            <person name="Nelson W.C."/>
            <person name="Dodson R.J."/>
            <person name="Brinkac L.M."/>
            <person name="Daugherty S.C."/>
            <person name="Durkin A.S."/>
            <person name="DeBoy R.T."/>
            <person name="Kolonay J.F."/>
            <person name="Sullivan S.A."/>
            <person name="Zhou L."/>
            <person name="Davidsen T.M."/>
            <person name="Wu M."/>
            <person name="Huston A.L."/>
            <person name="Lewis M."/>
            <person name="Weaver B."/>
            <person name="Weidman J.F."/>
            <person name="Khouri H."/>
            <person name="Utterback T.R."/>
            <person name="Feldblyum T.V."/>
            <person name="Fraser C.M."/>
        </authorList>
    </citation>
    <scope>NUCLEOTIDE SEQUENCE [LARGE SCALE GENOMIC DNA]</scope>
    <source>
        <strain evidence="2">34H</strain>
    </source>
</reference>
<dbReference type="KEGG" id="cps:CPS_0885"/>
<dbReference type="HOGENOM" id="CLU_2521842_0_0_6"/>
<protein>
    <submittedName>
        <fullName evidence="2">Uncharacterized protein</fullName>
    </submittedName>
</protein>
<accession>Q487Y1</accession>
<keyword evidence="1" id="KW-1133">Transmembrane helix</keyword>
<dbReference type="EMBL" id="CP000083">
    <property type="protein sequence ID" value="AAZ26548.1"/>
    <property type="molecule type" value="Genomic_DNA"/>
</dbReference>
<evidence type="ECO:0000313" key="4">
    <source>
        <dbReference type="Proteomes" id="UP000000547"/>
    </source>
</evidence>
<dbReference type="AlphaFoldDB" id="Q487Y1"/>
<dbReference type="EMBL" id="CP000083">
    <property type="protein sequence ID" value="AAZ26775.1"/>
    <property type="molecule type" value="Genomic_DNA"/>
</dbReference>
<keyword evidence="1" id="KW-0812">Transmembrane</keyword>
<organism evidence="2 4">
    <name type="scientific">Colwellia psychrerythraea (strain 34H / ATCC BAA-681)</name>
    <name type="common">Vibrio psychroerythus</name>
    <dbReference type="NCBI Taxonomy" id="167879"/>
    <lineage>
        <taxon>Bacteria</taxon>
        <taxon>Pseudomonadati</taxon>
        <taxon>Pseudomonadota</taxon>
        <taxon>Gammaproteobacteria</taxon>
        <taxon>Alteromonadales</taxon>
        <taxon>Colwelliaceae</taxon>
        <taxon>Colwellia</taxon>
    </lineage>
</organism>
<dbReference type="STRING" id="167879.CPS_0365"/>
<gene>
    <name evidence="3" type="ordered locus">CPS_0365</name>
    <name evidence="2" type="ordered locus">CPS_0885</name>
</gene>
<dbReference type="Proteomes" id="UP000000547">
    <property type="component" value="Chromosome"/>
</dbReference>
<proteinExistence type="predicted"/>
<sequence>MSVCAANDGTGYLKIVAETDCTEFVLVSQSEFVELQSGSLQQMNETLHLLFAFDVEVFAIVELALIMAFLTSHFGGRVARWLGK</sequence>
<evidence type="ECO:0000313" key="3">
    <source>
        <dbReference type="EMBL" id="AAZ26775.1"/>
    </source>
</evidence>